<dbReference type="SUPFAM" id="SSF52821">
    <property type="entry name" value="Rhodanese/Cell cycle control phosphatase"/>
    <property type="match status" value="1"/>
</dbReference>
<gene>
    <name evidence="2" type="ORF">ACFOPX_00985</name>
</gene>
<dbReference type="RefSeq" id="WP_199767603.1">
    <property type="nucleotide sequence ID" value="NZ_FZMF01000011.1"/>
</dbReference>
<keyword evidence="3" id="KW-1185">Reference proteome</keyword>
<name>A0ABV7ZIN8_9HELI</name>
<dbReference type="PROSITE" id="PS50206">
    <property type="entry name" value="RHODANESE_3"/>
    <property type="match status" value="1"/>
</dbReference>
<dbReference type="CDD" id="cd00158">
    <property type="entry name" value="RHOD"/>
    <property type="match status" value="1"/>
</dbReference>
<dbReference type="Pfam" id="PF00581">
    <property type="entry name" value="Rhodanese"/>
    <property type="match status" value="1"/>
</dbReference>
<accession>A0ABV7ZIN8</accession>
<organism evidence="2 3">
    <name type="scientific">Helicobacter baculiformis</name>
    <dbReference type="NCBI Taxonomy" id="427351"/>
    <lineage>
        <taxon>Bacteria</taxon>
        <taxon>Pseudomonadati</taxon>
        <taxon>Campylobacterota</taxon>
        <taxon>Epsilonproteobacteria</taxon>
        <taxon>Campylobacterales</taxon>
        <taxon>Helicobacteraceae</taxon>
        <taxon>Helicobacter</taxon>
    </lineage>
</organism>
<comment type="caution">
    <text evidence="2">The sequence shown here is derived from an EMBL/GenBank/DDBJ whole genome shotgun (WGS) entry which is preliminary data.</text>
</comment>
<sequence length="106" mass="12269">MSENDYAHHRVDLQDFNPKDWCIVDIRDAQSYEEAHLKDAIHLNDLEAIREFALAHPKHKILLQCRIGRSAAHYASLLHEAGLENVYFLKACVEDFETHGLEMVRA</sequence>
<dbReference type="Gene3D" id="3.40.250.10">
    <property type="entry name" value="Rhodanese-like domain"/>
    <property type="match status" value="1"/>
</dbReference>
<evidence type="ECO:0000259" key="1">
    <source>
        <dbReference type="PROSITE" id="PS50206"/>
    </source>
</evidence>
<evidence type="ECO:0000313" key="3">
    <source>
        <dbReference type="Proteomes" id="UP001595783"/>
    </source>
</evidence>
<feature type="domain" description="Rhodanese" evidence="1">
    <location>
        <begin position="17"/>
        <end position="105"/>
    </location>
</feature>
<proteinExistence type="predicted"/>
<dbReference type="InterPro" id="IPR001763">
    <property type="entry name" value="Rhodanese-like_dom"/>
</dbReference>
<dbReference type="Proteomes" id="UP001595783">
    <property type="component" value="Unassembled WGS sequence"/>
</dbReference>
<dbReference type="SMART" id="SM00450">
    <property type="entry name" value="RHOD"/>
    <property type="match status" value="1"/>
</dbReference>
<dbReference type="InterPro" id="IPR036873">
    <property type="entry name" value="Rhodanese-like_dom_sf"/>
</dbReference>
<protein>
    <submittedName>
        <fullName evidence="2">Rhodanese-like domain-containing protein</fullName>
    </submittedName>
</protein>
<dbReference type="EMBL" id="JBHRZO010000004">
    <property type="protein sequence ID" value="MFC3847110.1"/>
    <property type="molecule type" value="Genomic_DNA"/>
</dbReference>
<reference evidence="3" key="1">
    <citation type="journal article" date="2019" name="Int. J. Syst. Evol. Microbiol.">
        <title>The Global Catalogue of Microorganisms (GCM) 10K type strain sequencing project: providing services to taxonomists for standard genome sequencing and annotation.</title>
        <authorList>
            <consortium name="The Broad Institute Genomics Platform"/>
            <consortium name="The Broad Institute Genome Sequencing Center for Infectious Disease"/>
            <person name="Wu L."/>
            <person name="Ma J."/>
        </authorList>
    </citation>
    <scope>NUCLEOTIDE SEQUENCE [LARGE SCALE GENOMIC DNA]</scope>
    <source>
        <strain evidence="3">CCUG 53816</strain>
    </source>
</reference>
<evidence type="ECO:0000313" key="2">
    <source>
        <dbReference type="EMBL" id="MFC3847110.1"/>
    </source>
</evidence>